<feature type="transmembrane region" description="Helical" evidence="3">
    <location>
        <begin position="69"/>
        <end position="89"/>
    </location>
</feature>
<keyword evidence="2" id="KW-1003">Cell membrane</keyword>
<evidence type="ECO:0000256" key="1">
    <source>
        <dbReference type="ARBA" id="ARBA00009983"/>
    </source>
</evidence>
<reference evidence="5 6" key="1">
    <citation type="submission" date="2021-06" db="EMBL/GenBank/DDBJ databases">
        <title>Bacillus sp. RD4P76, an endophyte from a halophyte.</title>
        <authorList>
            <person name="Sun J.-Q."/>
        </authorList>
    </citation>
    <scope>NUCLEOTIDE SEQUENCE [LARGE SCALE GENOMIC DNA]</scope>
    <source>
        <strain evidence="5 6">CGMCC 1.15917</strain>
    </source>
</reference>
<feature type="domain" description="Sulfatase N-terminal" evidence="4">
    <location>
        <begin position="245"/>
        <end position="532"/>
    </location>
</feature>
<protein>
    <submittedName>
        <fullName evidence="5">LTA synthase family protein</fullName>
    </submittedName>
</protein>
<dbReference type="Pfam" id="PF00884">
    <property type="entry name" value="Sulfatase"/>
    <property type="match status" value="1"/>
</dbReference>
<comment type="similarity">
    <text evidence="1 2">Belongs to the LTA synthase family.</text>
</comment>
<dbReference type="PANTHER" id="PTHR47371:SF1">
    <property type="entry name" value="LIPOTEICHOIC ACID SYNTHASE-LIKE YQGS"/>
    <property type="match status" value="1"/>
</dbReference>
<comment type="caution">
    <text evidence="5">The sequence shown here is derived from an EMBL/GenBank/DDBJ whole genome shotgun (WGS) entry which is preliminary data.</text>
</comment>
<evidence type="ECO:0000256" key="3">
    <source>
        <dbReference type="SAM" id="Phobius"/>
    </source>
</evidence>
<dbReference type="EMBL" id="JAHQCS010000174">
    <property type="protein sequence ID" value="MBU9714332.1"/>
    <property type="molecule type" value="Genomic_DNA"/>
</dbReference>
<dbReference type="PIRSF" id="PIRSF005091">
    <property type="entry name" value="Mmb_sulf_HI1246"/>
    <property type="match status" value="1"/>
</dbReference>
<proteinExistence type="inferred from homology"/>
<dbReference type="RefSeq" id="WP_217068820.1">
    <property type="nucleotide sequence ID" value="NZ_JAHQCS010000174.1"/>
</dbReference>
<keyword evidence="3" id="KW-1133">Transmembrane helix</keyword>
<dbReference type="PANTHER" id="PTHR47371">
    <property type="entry name" value="LIPOTEICHOIC ACID SYNTHASE"/>
    <property type="match status" value="1"/>
</dbReference>
<dbReference type="Proteomes" id="UP000784880">
    <property type="component" value="Unassembled WGS sequence"/>
</dbReference>
<organism evidence="5 6">
    <name type="scientific">Evansella tamaricis</name>
    <dbReference type="NCBI Taxonomy" id="2069301"/>
    <lineage>
        <taxon>Bacteria</taxon>
        <taxon>Bacillati</taxon>
        <taxon>Bacillota</taxon>
        <taxon>Bacilli</taxon>
        <taxon>Bacillales</taxon>
        <taxon>Bacillaceae</taxon>
        <taxon>Evansella</taxon>
    </lineage>
</organism>
<dbReference type="InterPro" id="IPR000917">
    <property type="entry name" value="Sulfatase_N"/>
</dbReference>
<sequence length="613" mass="70845">MKDFILSHKFMLFCLLLLWGKTFTVSLLTFNIQMNKYIDVVIFALNPLAFLIVLFSVGILLNTKIQPKYYFVISLLLTVVLYANSVYFREFSDIITLPMLVMSANMGDLSTSIFALIQWYDIFYFMAVLVIGYLMIKTPSSLTITQSSLRKTRKKFAVIGVIVLTLGALPQFNHPESRTHSFNRDHLVQSMGLYNFYVYDAFVHTQTNAQRVFADHDDWSTIIKHLEQFRAEPNKDLIGIAKDMNVVVVSLESVESFVIGETLNGEEITPFLNELIDDSFYFENFYYQTGQGKTSDAEFLINNSLYPLGRGAVFHTHSSNQFEALPETLKEYGYYNASFHANDGTFYNRDVMYENLGYDRYFELEDYEITEENSVGWGMKDIEWIEQSMNYVLDLPEPFYGTFLTLTNHFPYELNEENYFIEPFDSESEIVNQYFQTVRYTDEAMKVLVENLKEQGLYENTMIVMYGDHYGIANSHYPSLEKFLDKEITPVEEVKLNRVPLIVHIPGIEGETLDTVSGQVDVMPTLLNLLGIPEGDKIMFGSDLFSEEKDDFAVLRNGTVVTDDVIYYNGDCLEADTGEKISMEYCVPAIDRGEWELYYSDKIIYSDLFRFKD</sequence>
<evidence type="ECO:0000313" key="5">
    <source>
        <dbReference type="EMBL" id="MBU9714332.1"/>
    </source>
</evidence>
<evidence type="ECO:0000256" key="2">
    <source>
        <dbReference type="PIRNR" id="PIRNR005091"/>
    </source>
</evidence>
<name>A0ABS6JKX8_9BACI</name>
<dbReference type="InterPro" id="IPR012160">
    <property type="entry name" value="LtaS-like"/>
</dbReference>
<keyword evidence="6" id="KW-1185">Reference proteome</keyword>
<accession>A0ABS6JKX8</accession>
<gene>
    <name evidence="5" type="ORF">KS419_21560</name>
</gene>
<keyword evidence="3" id="KW-0812">Transmembrane</keyword>
<keyword evidence="2 3" id="KW-0472">Membrane</keyword>
<dbReference type="InterPro" id="IPR050448">
    <property type="entry name" value="OpgB/LTA_synthase_biosynth"/>
</dbReference>
<evidence type="ECO:0000313" key="6">
    <source>
        <dbReference type="Proteomes" id="UP000784880"/>
    </source>
</evidence>
<evidence type="ECO:0000259" key="4">
    <source>
        <dbReference type="Pfam" id="PF00884"/>
    </source>
</evidence>
<dbReference type="CDD" id="cd16015">
    <property type="entry name" value="LTA_synthase"/>
    <property type="match status" value="1"/>
</dbReference>
<feature type="transmembrane region" description="Helical" evidence="3">
    <location>
        <begin position="156"/>
        <end position="172"/>
    </location>
</feature>
<feature type="transmembrane region" description="Helical" evidence="3">
    <location>
        <begin position="109"/>
        <end position="136"/>
    </location>
</feature>
<feature type="transmembrane region" description="Helical" evidence="3">
    <location>
        <begin position="40"/>
        <end position="62"/>
    </location>
</feature>